<evidence type="ECO:0000256" key="2">
    <source>
        <dbReference type="ARBA" id="ARBA00023136"/>
    </source>
</evidence>
<dbReference type="InterPro" id="IPR026592">
    <property type="entry name" value="BamE"/>
</dbReference>
<feature type="region of interest" description="Disordered" evidence="5">
    <location>
        <begin position="136"/>
        <end position="180"/>
    </location>
</feature>
<protein>
    <recommendedName>
        <fullName evidence="4">Outer membrane protein assembly factor BamE</fullName>
    </recommendedName>
</protein>
<keyword evidence="1 4" id="KW-0732">Signal</keyword>
<keyword evidence="2 4" id="KW-0472">Membrane</keyword>
<feature type="domain" description="Outer membrane protein assembly factor BamE" evidence="6">
    <location>
        <begin position="46"/>
        <end position="113"/>
    </location>
</feature>
<proteinExistence type="inferred from homology"/>
<sequence length="180" mass="19999">MFRIEYLGLLGALMAVSGCSSWQQSLKTSDNILGVITPYRVEVVQGNVVTREQIELVKPGMNRAQVRNVLGSPLLTDLFHENRWDYIFTIKRQGTEPQRRSVVLMFDGDTLKSIDAPDLPGEQDFVASISPIKVSNKEPKLELTEEQRKALPIPPKPEPAASAPDFSGPTRPYPPLEAAK</sequence>
<dbReference type="RefSeq" id="WP_250197960.1">
    <property type="nucleotide sequence ID" value="NZ_CP097636.1"/>
</dbReference>
<dbReference type="HAMAP" id="MF_00925">
    <property type="entry name" value="OM_assembly_BamE"/>
    <property type="match status" value="1"/>
</dbReference>
<evidence type="ECO:0000313" key="8">
    <source>
        <dbReference type="Proteomes" id="UP001056201"/>
    </source>
</evidence>
<dbReference type="InterPro" id="IPR037873">
    <property type="entry name" value="BamE-like"/>
</dbReference>
<gene>
    <name evidence="4" type="primary">bamE</name>
    <name evidence="7" type="ORF">MW290_29775</name>
</gene>
<reference evidence="7" key="1">
    <citation type="submission" date="2022-05" db="EMBL/GenBank/DDBJ databases">
        <title>An RpoN-dependent PEP-CTERM gene is involved in floc formation of an Aquincola tertiaricarbonis strain.</title>
        <authorList>
            <person name="Qiu D."/>
            <person name="Xia M."/>
        </authorList>
    </citation>
    <scope>NUCLEOTIDE SEQUENCE</scope>
    <source>
        <strain evidence="7">RN12</strain>
    </source>
</reference>
<keyword evidence="4" id="KW-0449">Lipoprotein</keyword>
<keyword evidence="4" id="KW-0564">Palmitate</keyword>
<dbReference type="InterPro" id="IPR007450">
    <property type="entry name" value="BamE_dom"/>
</dbReference>
<evidence type="ECO:0000256" key="5">
    <source>
        <dbReference type="SAM" id="MobiDB-lite"/>
    </source>
</evidence>
<evidence type="ECO:0000259" key="6">
    <source>
        <dbReference type="Pfam" id="PF04355"/>
    </source>
</evidence>
<keyword evidence="3 4" id="KW-0998">Cell outer membrane</keyword>
<evidence type="ECO:0000256" key="3">
    <source>
        <dbReference type="ARBA" id="ARBA00023237"/>
    </source>
</evidence>
<comment type="subunit">
    <text evidence="4">Part of the Bam complex.</text>
</comment>
<comment type="subcellular location">
    <subcellularLocation>
        <location evidence="4">Cell outer membrane</location>
        <topology evidence="4">Lipid-anchor</topology>
    </subcellularLocation>
</comment>
<name>A0ABY4SCA9_AQUTE</name>
<comment type="similarity">
    <text evidence="4">Belongs to the BamE family.</text>
</comment>
<comment type="function">
    <text evidence="4">Part of the outer membrane protein assembly complex, which is involved in assembly and insertion of beta-barrel proteins into the outer membrane.</text>
</comment>
<evidence type="ECO:0000256" key="4">
    <source>
        <dbReference type="HAMAP-Rule" id="MF_00925"/>
    </source>
</evidence>
<dbReference type="Gene3D" id="3.30.1450.10">
    <property type="match status" value="1"/>
</dbReference>
<keyword evidence="8" id="KW-1185">Reference proteome</keyword>
<organism evidence="7 8">
    <name type="scientific">Aquincola tertiaricarbonis</name>
    <dbReference type="NCBI Taxonomy" id="391953"/>
    <lineage>
        <taxon>Bacteria</taxon>
        <taxon>Pseudomonadati</taxon>
        <taxon>Pseudomonadota</taxon>
        <taxon>Betaproteobacteria</taxon>
        <taxon>Burkholderiales</taxon>
        <taxon>Sphaerotilaceae</taxon>
        <taxon>Aquincola</taxon>
    </lineage>
</organism>
<evidence type="ECO:0000256" key="1">
    <source>
        <dbReference type="ARBA" id="ARBA00022729"/>
    </source>
</evidence>
<dbReference type="PANTHER" id="PTHR37482">
    <property type="entry name" value="OUTER MEMBRANE PROTEIN ASSEMBLY FACTOR BAME"/>
    <property type="match status" value="1"/>
</dbReference>
<dbReference type="EMBL" id="CP097636">
    <property type="protein sequence ID" value="URI09737.1"/>
    <property type="molecule type" value="Genomic_DNA"/>
</dbReference>
<dbReference type="PROSITE" id="PS51257">
    <property type="entry name" value="PROKAR_LIPOPROTEIN"/>
    <property type="match status" value="1"/>
</dbReference>
<feature type="compositionally biased region" description="Pro residues" evidence="5">
    <location>
        <begin position="171"/>
        <end position="180"/>
    </location>
</feature>
<dbReference type="PANTHER" id="PTHR37482:SF1">
    <property type="entry name" value="OUTER MEMBRANE PROTEIN ASSEMBLY FACTOR BAME"/>
    <property type="match status" value="1"/>
</dbReference>
<accession>A0ABY4SCA9</accession>
<dbReference type="Pfam" id="PF04355">
    <property type="entry name" value="BamE"/>
    <property type="match status" value="1"/>
</dbReference>
<evidence type="ECO:0000313" key="7">
    <source>
        <dbReference type="EMBL" id="URI09737.1"/>
    </source>
</evidence>
<dbReference type="Proteomes" id="UP001056201">
    <property type="component" value="Chromosome 2"/>
</dbReference>
<feature type="compositionally biased region" description="Basic and acidic residues" evidence="5">
    <location>
        <begin position="136"/>
        <end position="149"/>
    </location>
</feature>